<evidence type="ECO:0000313" key="7">
    <source>
        <dbReference type="EMBL" id="MPN43887.1"/>
    </source>
</evidence>
<accession>A0A645HY07</accession>
<feature type="domain" description="V-ATPase proteolipid subunit C-like" evidence="6">
    <location>
        <begin position="60"/>
        <end position="118"/>
    </location>
</feature>
<dbReference type="InterPro" id="IPR002379">
    <property type="entry name" value="ATPase_proteolipid_c-like_dom"/>
</dbReference>
<evidence type="ECO:0000256" key="2">
    <source>
        <dbReference type="ARBA" id="ARBA00022692"/>
    </source>
</evidence>
<dbReference type="SUPFAM" id="SSF81333">
    <property type="entry name" value="F1F0 ATP synthase subunit C"/>
    <property type="match status" value="1"/>
</dbReference>
<keyword evidence="4 5" id="KW-0472">Membrane</keyword>
<dbReference type="GO" id="GO:0033177">
    <property type="term" value="C:proton-transporting two-sector ATPase complex, proton-transporting domain"/>
    <property type="evidence" value="ECO:0007669"/>
    <property type="project" value="InterPro"/>
</dbReference>
<protein>
    <submittedName>
        <fullName evidence="7">V-type sodium ATPase subunit K</fullName>
    </submittedName>
</protein>
<comment type="caution">
    <text evidence="7">The sequence shown here is derived from an EMBL/GenBank/DDBJ whole genome shotgun (WGS) entry which is preliminary data.</text>
</comment>
<dbReference type="Pfam" id="PF00137">
    <property type="entry name" value="ATP-synt_C"/>
    <property type="match status" value="2"/>
</dbReference>
<feature type="transmembrane region" description="Helical" evidence="5">
    <location>
        <begin position="54"/>
        <end position="75"/>
    </location>
</feature>
<dbReference type="AlphaFoldDB" id="A0A645HY07"/>
<feature type="domain" description="V-ATPase proteolipid subunit C-like" evidence="6">
    <location>
        <begin position="3"/>
        <end position="41"/>
    </location>
</feature>
<dbReference type="CDD" id="cd18180">
    <property type="entry name" value="ATP-synt_Vo_Ao_c_NTPK_rpt2"/>
    <property type="match status" value="1"/>
</dbReference>
<reference evidence="7" key="1">
    <citation type="submission" date="2019-08" db="EMBL/GenBank/DDBJ databases">
        <authorList>
            <person name="Kucharzyk K."/>
            <person name="Murdoch R.W."/>
            <person name="Higgins S."/>
            <person name="Loffler F."/>
        </authorList>
    </citation>
    <scope>NUCLEOTIDE SEQUENCE</scope>
</reference>
<organism evidence="7">
    <name type="scientific">bioreactor metagenome</name>
    <dbReference type="NCBI Taxonomy" id="1076179"/>
    <lineage>
        <taxon>unclassified sequences</taxon>
        <taxon>metagenomes</taxon>
        <taxon>ecological metagenomes</taxon>
    </lineage>
</organism>
<comment type="subcellular location">
    <subcellularLocation>
        <location evidence="1">Membrane</location>
        <topology evidence="1">Multi-pass membrane protein</topology>
    </subcellularLocation>
</comment>
<evidence type="ECO:0000256" key="1">
    <source>
        <dbReference type="ARBA" id="ARBA00004141"/>
    </source>
</evidence>
<evidence type="ECO:0000256" key="5">
    <source>
        <dbReference type="SAM" id="Phobius"/>
    </source>
</evidence>
<dbReference type="GO" id="GO:0015078">
    <property type="term" value="F:proton transmembrane transporter activity"/>
    <property type="evidence" value="ECO:0007669"/>
    <property type="project" value="InterPro"/>
</dbReference>
<evidence type="ECO:0000256" key="4">
    <source>
        <dbReference type="ARBA" id="ARBA00023136"/>
    </source>
</evidence>
<sequence>MGGNATIAALKKNPDVFGSSMILCALPSTQGLYGFAGFFLMLSKLKEISALTLGQGLAIFAVGFALGIVGLYSAIKQASLVANGINEMGNGNDVFGKTLILAVFPELYAILAFAATFLALPA</sequence>
<name>A0A645HY07_9ZZZZ</name>
<evidence type="ECO:0000259" key="6">
    <source>
        <dbReference type="Pfam" id="PF00137"/>
    </source>
</evidence>
<evidence type="ECO:0000256" key="3">
    <source>
        <dbReference type="ARBA" id="ARBA00022989"/>
    </source>
</evidence>
<keyword evidence="2 5" id="KW-0812">Transmembrane</keyword>
<dbReference type="EMBL" id="VSSQ01102592">
    <property type="protein sequence ID" value="MPN43887.1"/>
    <property type="molecule type" value="Genomic_DNA"/>
</dbReference>
<dbReference type="Gene3D" id="1.20.120.610">
    <property type="entry name" value="lithium bound rotor ring of v- atpase"/>
    <property type="match status" value="1"/>
</dbReference>
<gene>
    <name evidence="7" type="primary">ntpK_26</name>
    <name evidence="7" type="ORF">SDC9_191448</name>
</gene>
<dbReference type="InterPro" id="IPR035921">
    <property type="entry name" value="F/V-ATP_Csub_sf"/>
</dbReference>
<keyword evidence="3 5" id="KW-1133">Transmembrane helix</keyword>
<feature type="transmembrane region" description="Helical" evidence="5">
    <location>
        <begin position="95"/>
        <end position="120"/>
    </location>
</feature>
<proteinExistence type="predicted"/>
<feature type="transmembrane region" description="Helical" evidence="5">
    <location>
        <begin position="20"/>
        <end position="42"/>
    </location>
</feature>